<evidence type="ECO:0008006" key="3">
    <source>
        <dbReference type="Google" id="ProtNLM"/>
    </source>
</evidence>
<comment type="caution">
    <text evidence="1">The sequence shown here is derived from an EMBL/GenBank/DDBJ whole genome shotgun (WGS) entry which is preliminary data.</text>
</comment>
<evidence type="ECO:0000313" key="2">
    <source>
        <dbReference type="Proteomes" id="UP000267798"/>
    </source>
</evidence>
<gene>
    <name evidence="1" type="ORF">D3P09_06900</name>
</gene>
<dbReference type="InterPro" id="IPR016024">
    <property type="entry name" value="ARM-type_fold"/>
</dbReference>
<protein>
    <recommendedName>
        <fullName evidence="3">Immunity protein 30 domain-containing protein</fullName>
    </recommendedName>
</protein>
<keyword evidence="2" id="KW-1185">Reference proteome</keyword>
<dbReference type="Proteomes" id="UP000267798">
    <property type="component" value="Unassembled WGS sequence"/>
</dbReference>
<evidence type="ECO:0000313" key="1">
    <source>
        <dbReference type="EMBL" id="RJX41883.1"/>
    </source>
</evidence>
<name>A0A3A6Q3F3_9BACL</name>
<proteinExistence type="predicted"/>
<sequence>MVYEELDKLITEMSGENASDDYWYDVGVTDAMNLLEKFSETNWELLGENIIDKSLEWQRKLAYCLDNECNMYELNILISLLSTTDDELFEICIDTLRSFTNQESKKMILDNPLILQRVNNLLLHTSSLPVKKMLQDFLSKIHS</sequence>
<dbReference type="AlphaFoldDB" id="A0A3A6Q3F3"/>
<dbReference type="OrthoDB" id="1914797at2"/>
<organism evidence="1 2">
    <name type="scientific">Paenibacillus pinisoli</name>
    <dbReference type="NCBI Taxonomy" id="1276110"/>
    <lineage>
        <taxon>Bacteria</taxon>
        <taxon>Bacillati</taxon>
        <taxon>Bacillota</taxon>
        <taxon>Bacilli</taxon>
        <taxon>Bacillales</taxon>
        <taxon>Paenibacillaceae</taxon>
        <taxon>Paenibacillus</taxon>
    </lineage>
</organism>
<accession>A0A3A6Q3F3</accession>
<reference evidence="1 2" key="1">
    <citation type="submission" date="2018-09" db="EMBL/GenBank/DDBJ databases">
        <title>Paenibacillus aracenensis nov. sp. isolated from a cave in southern Spain.</title>
        <authorList>
            <person name="Jurado V."/>
            <person name="Gutierrez-Patricio S."/>
            <person name="Gonzalez-Pimentel J.L."/>
            <person name="Miller A.Z."/>
            <person name="Laiz L."/>
            <person name="Saiz-Jimenez C."/>
        </authorList>
    </citation>
    <scope>NUCLEOTIDE SEQUENCE [LARGE SCALE GENOMIC DNA]</scope>
    <source>
        <strain evidence="1 2">JCM 19203</strain>
    </source>
</reference>
<dbReference type="EMBL" id="QXQB01000001">
    <property type="protein sequence ID" value="RJX41883.1"/>
    <property type="molecule type" value="Genomic_DNA"/>
</dbReference>
<dbReference type="SUPFAM" id="SSF48371">
    <property type="entry name" value="ARM repeat"/>
    <property type="match status" value="1"/>
</dbReference>